<keyword evidence="3" id="KW-1185">Reference proteome</keyword>
<gene>
    <name evidence="2" type="ORF">CAL65_06185</name>
</gene>
<evidence type="ECO:0000313" key="3">
    <source>
        <dbReference type="Proteomes" id="UP000256763"/>
    </source>
</evidence>
<dbReference type="RefSeq" id="WP_116301259.1">
    <property type="nucleotide sequence ID" value="NZ_NFZV01000003.1"/>
</dbReference>
<evidence type="ECO:0008006" key="4">
    <source>
        <dbReference type="Google" id="ProtNLM"/>
    </source>
</evidence>
<proteinExistence type="predicted"/>
<keyword evidence="1" id="KW-0732">Signal</keyword>
<dbReference type="Proteomes" id="UP000256763">
    <property type="component" value="Unassembled WGS sequence"/>
</dbReference>
<comment type="caution">
    <text evidence="2">The sequence shown here is derived from an EMBL/GenBank/DDBJ whole genome shotgun (WGS) entry which is preliminary data.</text>
</comment>
<protein>
    <recommendedName>
        <fullName evidence="4">DUF1501 domain-containing protein</fullName>
    </recommendedName>
</protein>
<evidence type="ECO:0000313" key="2">
    <source>
        <dbReference type="EMBL" id="RFA38403.1"/>
    </source>
</evidence>
<dbReference type="InterPro" id="IPR006311">
    <property type="entry name" value="TAT_signal"/>
</dbReference>
<dbReference type="PROSITE" id="PS51318">
    <property type="entry name" value="TAT"/>
    <property type="match status" value="1"/>
</dbReference>
<dbReference type="Pfam" id="PF07394">
    <property type="entry name" value="DUF1501"/>
    <property type="match status" value="1"/>
</dbReference>
<organism evidence="2 3">
    <name type="scientific">Alkalilimnicola ehrlichii</name>
    <dbReference type="NCBI Taxonomy" id="351052"/>
    <lineage>
        <taxon>Bacteria</taxon>
        <taxon>Pseudomonadati</taxon>
        <taxon>Pseudomonadota</taxon>
        <taxon>Gammaproteobacteria</taxon>
        <taxon>Chromatiales</taxon>
        <taxon>Ectothiorhodospiraceae</taxon>
        <taxon>Alkalilimnicola</taxon>
    </lineage>
</organism>
<dbReference type="PANTHER" id="PTHR43737:SF1">
    <property type="entry name" value="DUF1501 DOMAIN-CONTAINING PROTEIN"/>
    <property type="match status" value="1"/>
</dbReference>
<dbReference type="InterPro" id="IPR010869">
    <property type="entry name" value="DUF1501"/>
</dbReference>
<dbReference type="EMBL" id="NFZW01000004">
    <property type="protein sequence ID" value="RFA38403.1"/>
    <property type="molecule type" value="Genomic_DNA"/>
</dbReference>
<accession>A0A3E0X2I9</accession>
<evidence type="ECO:0000256" key="1">
    <source>
        <dbReference type="SAM" id="SignalP"/>
    </source>
</evidence>
<feature type="signal peptide" evidence="1">
    <location>
        <begin position="1"/>
        <end position="30"/>
    </location>
</feature>
<reference evidence="3" key="1">
    <citation type="submission" date="2017-05" db="EMBL/GenBank/DDBJ databases">
        <authorList>
            <person name="Sharma S."/>
            <person name="Sidhu C."/>
            <person name="Pinnaka A.K."/>
        </authorList>
    </citation>
    <scope>NUCLEOTIDE SEQUENCE [LARGE SCALE GENOMIC DNA]</scope>
    <source>
        <strain evidence="3">AK93</strain>
    </source>
</reference>
<dbReference type="AlphaFoldDB" id="A0A3E0X2I9"/>
<name>A0A3E0X2I9_9GAMM</name>
<sequence>MDRRTFLKGSLAGIALSQLPVAFFGSAAQAAGISQRAVVNLTLPGGPDMRHLLPPAFDSNESSFGFQYWRAMRTAHRIGNTADAFRERWQTAYLPVRTTADFDTGGVSFGVLKECGWLRRQIEAGNVAIVNNVVGSRSRDHAHSLLALDAGDHQASANAFQSSGWGGRLAQACGANARVVAMTTAPRRFCLTDGPNGRLAADYAISVRDSRNLGLYDHRDDLEERQRWGRNQIARSAASYYAAMGEHIEASSPFHRIVQHESAIRGFSGDVNRVLAGKPMPESLLALQSGDTALQSGYFARQLASLYDCAAHVGSVLNMRAGSLEYGGWDTHREQRNRAEPQFADIFGDGRGLDTLMSELEQVNPALKQNLTIVIGGEFGRQIRSNGDHGTDHGRGNTMLVIGDRVRGGIYGDMFPASELDLLDPRINDPNSTRAPHRSPDIEGRTAIEHLYGAICDWVQPGTREVVFPQVGGIDLLEPGLGLDSLFLS</sequence>
<dbReference type="PANTHER" id="PTHR43737">
    <property type="entry name" value="BLL7424 PROTEIN"/>
    <property type="match status" value="1"/>
</dbReference>
<feature type="chain" id="PRO_5017706910" description="DUF1501 domain-containing protein" evidence="1">
    <location>
        <begin position="31"/>
        <end position="489"/>
    </location>
</feature>
<dbReference type="OrthoDB" id="9779968at2"/>